<dbReference type="AlphaFoldDB" id="A0A919BQK9"/>
<protein>
    <submittedName>
        <fullName evidence="1">Uncharacterized protein</fullName>
    </submittedName>
</protein>
<evidence type="ECO:0000313" key="2">
    <source>
        <dbReference type="Proteomes" id="UP000632849"/>
    </source>
</evidence>
<proteinExistence type="predicted"/>
<sequence>MWVVDEVVEAALALEQVRVGQAGSPHAGDDPEAGAGLAASVVLAAYDGVRRPGVELVQAFAAAAAGAEEVEAVAYAGEGPDKAPPQQPAPAVFT</sequence>
<dbReference type="Proteomes" id="UP000632849">
    <property type="component" value="Unassembled WGS sequence"/>
</dbReference>
<dbReference type="EMBL" id="BNBE01000002">
    <property type="protein sequence ID" value="GHG04915.1"/>
    <property type="molecule type" value="Genomic_DNA"/>
</dbReference>
<name>A0A919BQK9_STRFL</name>
<comment type="caution">
    <text evidence="1">The sequence shown here is derived from an EMBL/GenBank/DDBJ whole genome shotgun (WGS) entry which is preliminary data.</text>
</comment>
<reference evidence="1" key="1">
    <citation type="journal article" date="2014" name="Int. J. Syst. Evol. Microbiol.">
        <title>Complete genome sequence of Corynebacterium casei LMG S-19264T (=DSM 44701T), isolated from a smear-ripened cheese.</title>
        <authorList>
            <consortium name="US DOE Joint Genome Institute (JGI-PGF)"/>
            <person name="Walter F."/>
            <person name="Albersmeier A."/>
            <person name="Kalinowski J."/>
            <person name="Ruckert C."/>
        </authorList>
    </citation>
    <scope>NUCLEOTIDE SEQUENCE</scope>
    <source>
        <strain evidence="1">JCM 4122</strain>
    </source>
</reference>
<evidence type="ECO:0000313" key="1">
    <source>
        <dbReference type="EMBL" id="GHG04915.1"/>
    </source>
</evidence>
<keyword evidence="2" id="KW-1185">Reference proteome</keyword>
<reference evidence="1" key="2">
    <citation type="submission" date="2020-09" db="EMBL/GenBank/DDBJ databases">
        <authorList>
            <person name="Sun Q."/>
            <person name="Ohkuma M."/>
        </authorList>
    </citation>
    <scope>NUCLEOTIDE SEQUENCE</scope>
    <source>
        <strain evidence="1">JCM 4122</strain>
    </source>
</reference>
<gene>
    <name evidence="1" type="ORF">GCM10017667_39420</name>
</gene>
<organism evidence="1 2">
    <name type="scientific">Streptomyces filamentosus</name>
    <name type="common">Streptomyces roseosporus</name>
    <dbReference type="NCBI Taxonomy" id="67294"/>
    <lineage>
        <taxon>Bacteria</taxon>
        <taxon>Bacillati</taxon>
        <taxon>Actinomycetota</taxon>
        <taxon>Actinomycetes</taxon>
        <taxon>Kitasatosporales</taxon>
        <taxon>Streptomycetaceae</taxon>
        <taxon>Streptomyces</taxon>
    </lineage>
</organism>
<accession>A0A919BQK9</accession>